<proteinExistence type="predicted"/>
<dbReference type="Proteomes" id="UP001162992">
    <property type="component" value="Chromosome 9"/>
</dbReference>
<organism evidence="1 2">
    <name type="scientific">Diphasiastrum complanatum</name>
    <name type="common">Issler's clubmoss</name>
    <name type="synonym">Lycopodium complanatum</name>
    <dbReference type="NCBI Taxonomy" id="34168"/>
    <lineage>
        <taxon>Eukaryota</taxon>
        <taxon>Viridiplantae</taxon>
        <taxon>Streptophyta</taxon>
        <taxon>Embryophyta</taxon>
        <taxon>Tracheophyta</taxon>
        <taxon>Lycopodiopsida</taxon>
        <taxon>Lycopodiales</taxon>
        <taxon>Lycopodiaceae</taxon>
        <taxon>Lycopodioideae</taxon>
        <taxon>Diphasiastrum</taxon>
    </lineage>
</organism>
<reference evidence="2" key="1">
    <citation type="journal article" date="2024" name="Proc. Natl. Acad. Sci. U.S.A.">
        <title>Extraordinary preservation of gene collinearity over three hundred million years revealed in homosporous lycophytes.</title>
        <authorList>
            <person name="Li C."/>
            <person name="Wickell D."/>
            <person name="Kuo L.Y."/>
            <person name="Chen X."/>
            <person name="Nie B."/>
            <person name="Liao X."/>
            <person name="Peng D."/>
            <person name="Ji J."/>
            <person name="Jenkins J."/>
            <person name="Williams M."/>
            <person name="Shu S."/>
            <person name="Plott C."/>
            <person name="Barry K."/>
            <person name="Rajasekar S."/>
            <person name="Grimwood J."/>
            <person name="Han X."/>
            <person name="Sun S."/>
            <person name="Hou Z."/>
            <person name="He W."/>
            <person name="Dai G."/>
            <person name="Sun C."/>
            <person name="Schmutz J."/>
            <person name="Leebens-Mack J.H."/>
            <person name="Li F.W."/>
            <person name="Wang L."/>
        </authorList>
    </citation>
    <scope>NUCLEOTIDE SEQUENCE [LARGE SCALE GENOMIC DNA]</scope>
    <source>
        <strain evidence="2">cv. PW_Plant_1</strain>
    </source>
</reference>
<keyword evidence="2" id="KW-1185">Reference proteome</keyword>
<gene>
    <name evidence="1" type="ORF">O6H91_09G122900</name>
</gene>
<protein>
    <submittedName>
        <fullName evidence="1">Uncharacterized protein</fullName>
    </submittedName>
</protein>
<evidence type="ECO:0000313" key="2">
    <source>
        <dbReference type="Proteomes" id="UP001162992"/>
    </source>
</evidence>
<dbReference type="EMBL" id="CM055100">
    <property type="protein sequence ID" value="KAJ7545504.1"/>
    <property type="molecule type" value="Genomic_DNA"/>
</dbReference>
<accession>A0ACC2CTY5</accession>
<evidence type="ECO:0000313" key="1">
    <source>
        <dbReference type="EMBL" id="KAJ7545504.1"/>
    </source>
</evidence>
<name>A0ACC2CTY5_DIPCM</name>
<comment type="caution">
    <text evidence="1">The sequence shown here is derived from an EMBL/GenBank/DDBJ whole genome shotgun (WGS) entry which is preliminary data.</text>
</comment>
<sequence length="683" mass="75955">MANRIKEEERHEKIIRNLLKQSGNKRCINCGSLGPQYVCTTFSIFICTACSGVHREFTHRVKSVSMAKFTAVEVAELQAGANERARMIYFKEWDPHRNPLPDNSNPDKLRSFIKNVYEEKRYTGEKSAARGRQNDREELDYPKRYESRSNNRSIPQSPPYEDQYEDKLVSNRPGVRNRDLGQSNGYRYNEEDAQFDVRKSPGRYERDRGKLDRTQYEDKQYDEKSRRDERGRWHDERDRQYDDRDSQHTERDRYSNGLDRRFEDRFSSHEAQEGRKSDANYKEHEERKPHIAYVKENHRNSASSLQLADHNQQNARQKKGFPRLVLAPVGSSRPSFGSSDTGQTSNTVATITTLNRADSFSLIDFSAEPEIPAATISADPLGLASSQPTADASSDGGWAKFDTSATVEVQPMTASSNSLDDFFASTNVGGQRVGISAPSITTSVPVADNWASFGGQMQPLPFSAPFPELNFPQVSSITSQPGQQQVQFAQKEKKAVSNGSTNLHQLEKRQPIPEDLFFSPISNSAQPTILNFGIQNGFQTSELPPLGVSPQITLPPYSQLSTSMNPFDLPGDSQSVAHGMFPSLGSLQTALPSALSADETSIFSTTKGIGNLPAAQMPYLAAVPPPASHPQGTAAFGELIHPTMQDSHLKDNGTGFAANFGFFPAQNFYSHSSLPATANNPFG</sequence>